<dbReference type="EMBL" id="AAQH01000001">
    <property type="protein sequence ID" value="EAT13935.1"/>
    <property type="molecule type" value="Genomic_DNA"/>
</dbReference>
<feature type="coiled-coil region" evidence="1">
    <location>
        <begin position="13"/>
        <end position="47"/>
    </location>
</feature>
<dbReference type="RefSeq" id="WP_007017353.1">
    <property type="nucleotide sequence ID" value="NZ_CH724113.1"/>
</dbReference>
<evidence type="ECO:0000313" key="3">
    <source>
        <dbReference type="Proteomes" id="UP000004263"/>
    </source>
</evidence>
<protein>
    <submittedName>
        <fullName evidence="2">Uncharacterized protein</fullName>
    </submittedName>
</protein>
<dbReference type="HOGENOM" id="CLU_2749616_0_0_6"/>
<sequence length="70" mass="8150">MTHIHAYKLRSLIQGLLKDSDKLHKQLAETREQCKQIEEVMQAIRRNSFTAKNHVMPRCPYGRDKAANDS</sequence>
<organism evidence="2 3">
    <name type="scientific">Bermanella marisrubri</name>
    <dbReference type="NCBI Taxonomy" id="207949"/>
    <lineage>
        <taxon>Bacteria</taxon>
        <taxon>Pseudomonadati</taxon>
        <taxon>Pseudomonadota</taxon>
        <taxon>Gammaproteobacteria</taxon>
        <taxon>Oceanospirillales</taxon>
        <taxon>Oceanospirillaceae</taxon>
        <taxon>Bermanella</taxon>
    </lineage>
</organism>
<gene>
    <name evidence="2" type="ORF">RED65_11094</name>
</gene>
<evidence type="ECO:0000313" key="2">
    <source>
        <dbReference type="EMBL" id="EAT13935.1"/>
    </source>
</evidence>
<name>Q1N5K7_9GAMM</name>
<evidence type="ECO:0000256" key="1">
    <source>
        <dbReference type="SAM" id="Coils"/>
    </source>
</evidence>
<proteinExistence type="predicted"/>
<dbReference type="Proteomes" id="UP000004263">
    <property type="component" value="Unassembled WGS sequence"/>
</dbReference>
<accession>Q1N5K7</accession>
<comment type="caution">
    <text evidence="2">The sequence shown here is derived from an EMBL/GenBank/DDBJ whole genome shotgun (WGS) entry which is preliminary data.</text>
</comment>
<dbReference type="STRING" id="207949.RED65_11094"/>
<keyword evidence="1" id="KW-0175">Coiled coil</keyword>
<keyword evidence="3" id="KW-1185">Reference proteome</keyword>
<dbReference type="AlphaFoldDB" id="Q1N5K7"/>
<reference evidence="2 3" key="1">
    <citation type="submission" date="2006-03" db="EMBL/GenBank/DDBJ databases">
        <authorList>
            <person name="Pinhassi J."/>
            <person name="Pedros-Alio C."/>
            <person name="Ferriera S."/>
            <person name="Johnson J."/>
            <person name="Kravitz S."/>
            <person name="Halpern A."/>
            <person name="Remington K."/>
            <person name="Beeson K."/>
            <person name="Tran B."/>
            <person name="Rogers Y.-H."/>
            <person name="Friedman R."/>
            <person name="Venter J.C."/>
        </authorList>
    </citation>
    <scope>NUCLEOTIDE SEQUENCE [LARGE SCALE GENOMIC DNA]</scope>
    <source>
        <strain evidence="2 3">RED65</strain>
    </source>
</reference>